<organism evidence="2 3">
    <name type="scientific">Pontibacter rugosus</name>
    <dbReference type="NCBI Taxonomy" id="1745966"/>
    <lineage>
        <taxon>Bacteria</taxon>
        <taxon>Pseudomonadati</taxon>
        <taxon>Bacteroidota</taxon>
        <taxon>Cytophagia</taxon>
        <taxon>Cytophagales</taxon>
        <taxon>Hymenobacteraceae</taxon>
        <taxon>Pontibacter</taxon>
    </lineage>
</organism>
<name>A0ABW3SVE4_9BACT</name>
<sequence>MGRSEARFPNQQNTMSDAMIASTTPDIFNNHSNRVKMANLVVQLLVLLT</sequence>
<keyword evidence="3" id="KW-1185">Reference proteome</keyword>
<feature type="domain" description="Alpha-L-arabinofuranosidase C-terminal" evidence="1">
    <location>
        <begin position="7"/>
        <end position="40"/>
    </location>
</feature>
<proteinExistence type="predicted"/>
<dbReference type="Gene3D" id="3.20.20.80">
    <property type="entry name" value="Glycosidases"/>
    <property type="match status" value="1"/>
</dbReference>
<evidence type="ECO:0000313" key="3">
    <source>
        <dbReference type="Proteomes" id="UP001597094"/>
    </source>
</evidence>
<dbReference type="EMBL" id="JBHTLD010000330">
    <property type="protein sequence ID" value="MFD1188643.1"/>
    <property type="molecule type" value="Genomic_DNA"/>
</dbReference>
<gene>
    <name evidence="2" type="ORF">ACFQ2O_20720</name>
</gene>
<comment type="caution">
    <text evidence="2">The sequence shown here is derived from an EMBL/GenBank/DDBJ whole genome shotgun (WGS) entry which is preliminary data.</text>
</comment>
<evidence type="ECO:0000259" key="1">
    <source>
        <dbReference type="Pfam" id="PF06964"/>
    </source>
</evidence>
<reference evidence="3" key="1">
    <citation type="journal article" date="2019" name="Int. J. Syst. Evol. Microbiol.">
        <title>The Global Catalogue of Microorganisms (GCM) 10K type strain sequencing project: providing services to taxonomists for standard genome sequencing and annotation.</title>
        <authorList>
            <consortium name="The Broad Institute Genomics Platform"/>
            <consortium name="The Broad Institute Genome Sequencing Center for Infectious Disease"/>
            <person name="Wu L."/>
            <person name="Ma J."/>
        </authorList>
    </citation>
    <scope>NUCLEOTIDE SEQUENCE [LARGE SCALE GENOMIC DNA]</scope>
    <source>
        <strain evidence="3">JCM 31319</strain>
    </source>
</reference>
<dbReference type="Pfam" id="PF06964">
    <property type="entry name" value="Alpha-L-AF_C"/>
    <property type="match status" value="1"/>
</dbReference>
<evidence type="ECO:0000313" key="2">
    <source>
        <dbReference type="EMBL" id="MFD1188643.1"/>
    </source>
</evidence>
<dbReference type="Proteomes" id="UP001597094">
    <property type="component" value="Unassembled WGS sequence"/>
</dbReference>
<accession>A0ABW3SVE4</accession>
<dbReference type="InterPro" id="IPR010720">
    <property type="entry name" value="Alpha-L-AF_C"/>
</dbReference>
<dbReference type="RefSeq" id="WP_377532621.1">
    <property type="nucleotide sequence ID" value="NZ_JBHTLD010000330.1"/>
</dbReference>
<protein>
    <submittedName>
        <fullName evidence="2">Alpha-L-arabinofuranosidase C-terminal domain-containing protein</fullName>
    </submittedName>
</protein>